<sequence>MAGCVEQDAGVQLEQGQQVHAAAADLFGDEKTVGAAAIAYVASNCTDCGLSSGANSSIASTIRWCCSALVGTLRGFRSR</sequence>
<dbReference type="Proteomes" id="UP000287547">
    <property type="component" value="Unassembled WGS sequence"/>
</dbReference>
<name>A0A428YYW2_KIBAR</name>
<accession>A0A428YYW2</accession>
<protein>
    <submittedName>
        <fullName evidence="1">Uncharacterized protein</fullName>
    </submittedName>
</protein>
<dbReference type="EMBL" id="QHKI01000045">
    <property type="protein sequence ID" value="RSM75934.1"/>
    <property type="molecule type" value="Genomic_DNA"/>
</dbReference>
<evidence type="ECO:0000313" key="2">
    <source>
        <dbReference type="Proteomes" id="UP000287547"/>
    </source>
</evidence>
<proteinExistence type="predicted"/>
<gene>
    <name evidence="1" type="ORF">DMH04_37130</name>
</gene>
<organism evidence="1 2">
    <name type="scientific">Kibdelosporangium aridum</name>
    <dbReference type="NCBI Taxonomy" id="2030"/>
    <lineage>
        <taxon>Bacteria</taxon>
        <taxon>Bacillati</taxon>
        <taxon>Actinomycetota</taxon>
        <taxon>Actinomycetes</taxon>
        <taxon>Pseudonocardiales</taxon>
        <taxon>Pseudonocardiaceae</taxon>
        <taxon>Kibdelosporangium</taxon>
    </lineage>
</organism>
<reference evidence="1 2" key="1">
    <citation type="submission" date="2018-05" db="EMBL/GenBank/DDBJ databases">
        <title>Evolution of GPA BGCs.</title>
        <authorList>
            <person name="Waglechner N."/>
            <person name="Wright G.D."/>
        </authorList>
    </citation>
    <scope>NUCLEOTIDE SEQUENCE [LARGE SCALE GENOMIC DNA]</scope>
    <source>
        <strain evidence="1 2">A82846</strain>
    </source>
</reference>
<evidence type="ECO:0000313" key="1">
    <source>
        <dbReference type="EMBL" id="RSM75934.1"/>
    </source>
</evidence>
<comment type="caution">
    <text evidence="1">The sequence shown here is derived from an EMBL/GenBank/DDBJ whole genome shotgun (WGS) entry which is preliminary data.</text>
</comment>
<dbReference type="AlphaFoldDB" id="A0A428YYW2"/>